<name>A0A146G9J6_TERSA</name>
<dbReference type="STRING" id="690879.TSACC_22760"/>
<dbReference type="Proteomes" id="UP000076023">
    <property type="component" value="Unassembled WGS sequence"/>
</dbReference>
<protein>
    <submittedName>
        <fullName evidence="3">Uncharacterized protein</fullName>
    </submittedName>
</protein>
<accession>A0A146G9J6</accession>
<evidence type="ECO:0000256" key="2">
    <source>
        <dbReference type="SAM" id="SignalP"/>
    </source>
</evidence>
<dbReference type="InParanoid" id="A0A146G9J6"/>
<feature type="compositionally biased region" description="Low complexity" evidence="1">
    <location>
        <begin position="87"/>
        <end position="105"/>
    </location>
</feature>
<feature type="signal peptide" evidence="2">
    <location>
        <begin position="1"/>
        <end position="29"/>
    </location>
</feature>
<reference evidence="4" key="1">
    <citation type="journal article" date="2017" name="Genome Announc.">
        <title>Draft Genome Sequence of Terrimicrobium sacchariphilum NM-5T, a Facultative Anaerobic Soil Bacterium of the Class Spartobacteria.</title>
        <authorList>
            <person name="Qiu Y.L."/>
            <person name="Tourlousse D.M."/>
            <person name="Matsuura N."/>
            <person name="Ohashi A."/>
            <person name="Sekiguchi Y."/>
        </authorList>
    </citation>
    <scope>NUCLEOTIDE SEQUENCE [LARGE SCALE GENOMIC DNA]</scope>
    <source>
        <strain evidence="4">NM-5</strain>
    </source>
</reference>
<evidence type="ECO:0000313" key="3">
    <source>
        <dbReference type="EMBL" id="GAT34335.1"/>
    </source>
</evidence>
<organism evidence="3 4">
    <name type="scientific">Terrimicrobium sacchariphilum</name>
    <dbReference type="NCBI Taxonomy" id="690879"/>
    <lineage>
        <taxon>Bacteria</taxon>
        <taxon>Pseudomonadati</taxon>
        <taxon>Verrucomicrobiota</taxon>
        <taxon>Terrimicrobiia</taxon>
        <taxon>Terrimicrobiales</taxon>
        <taxon>Terrimicrobiaceae</taxon>
        <taxon>Terrimicrobium</taxon>
    </lineage>
</organism>
<dbReference type="PROSITE" id="PS51257">
    <property type="entry name" value="PROKAR_LIPOPROTEIN"/>
    <property type="match status" value="1"/>
</dbReference>
<feature type="compositionally biased region" description="Basic and acidic residues" evidence="1">
    <location>
        <begin position="77"/>
        <end position="86"/>
    </location>
</feature>
<sequence>MKTRYRLIPSLRPLLPRLALVCLPALALAACSSSTDTAEADTQAAAPSGTIARKALLHNAPPPIKLLNAVGTVGEKVEKKFEKKSDTTTTTASTSDTTTPPQASQ</sequence>
<dbReference type="EMBL" id="BDCO01000002">
    <property type="protein sequence ID" value="GAT34335.1"/>
    <property type="molecule type" value="Genomic_DNA"/>
</dbReference>
<feature type="chain" id="PRO_5007524577" evidence="2">
    <location>
        <begin position="30"/>
        <end position="105"/>
    </location>
</feature>
<gene>
    <name evidence="3" type="ORF">TSACC_22760</name>
</gene>
<keyword evidence="2" id="KW-0732">Signal</keyword>
<evidence type="ECO:0000256" key="1">
    <source>
        <dbReference type="SAM" id="MobiDB-lite"/>
    </source>
</evidence>
<dbReference type="AlphaFoldDB" id="A0A146G9J6"/>
<comment type="caution">
    <text evidence="3">The sequence shown here is derived from an EMBL/GenBank/DDBJ whole genome shotgun (WGS) entry which is preliminary data.</text>
</comment>
<feature type="region of interest" description="Disordered" evidence="1">
    <location>
        <begin position="77"/>
        <end position="105"/>
    </location>
</feature>
<dbReference type="RefSeq" id="WP_075079972.1">
    <property type="nucleotide sequence ID" value="NZ_BDCO01000002.1"/>
</dbReference>
<keyword evidence="4" id="KW-1185">Reference proteome</keyword>
<proteinExistence type="predicted"/>
<evidence type="ECO:0000313" key="4">
    <source>
        <dbReference type="Proteomes" id="UP000076023"/>
    </source>
</evidence>